<keyword evidence="3" id="KW-1185">Reference proteome</keyword>
<protein>
    <submittedName>
        <fullName evidence="2">Uncharacterized protein</fullName>
    </submittedName>
</protein>
<evidence type="ECO:0000256" key="1">
    <source>
        <dbReference type="SAM" id="MobiDB-lite"/>
    </source>
</evidence>
<organism evidence="2 3">
    <name type="scientific">Portunus trituberculatus</name>
    <name type="common">Swimming crab</name>
    <name type="synonym">Neptunus trituberculatus</name>
    <dbReference type="NCBI Taxonomy" id="210409"/>
    <lineage>
        <taxon>Eukaryota</taxon>
        <taxon>Metazoa</taxon>
        <taxon>Ecdysozoa</taxon>
        <taxon>Arthropoda</taxon>
        <taxon>Crustacea</taxon>
        <taxon>Multicrustacea</taxon>
        <taxon>Malacostraca</taxon>
        <taxon>Eumalacostraca</taxon>
        <taxon>Eucarida</taxon>
        <taxon>Decapoda</taxon>
        <taxon>Pleocyemata</taxon>
        <taxon>Brachyura</taxon>
        <taxon>Eubrachyura</taxon>
        <taxon>Portunoidea</taxon>
        <taxon>Portunidae</taxon>
        <taxon>Portuninae</taxon>
        <taxon>Portunus</taxon>
    </lineage>
</organism>
<accession>A0A5B7FWR9</accession>
<dbReference type="EMBL" id="VSRR010010531">
    <property type="protein sequence ID" value="MPC51951.1"/>
    <property type="molecule type" value="Genomic_DNA"/>
</dbReference>
<dbReference type="AlphaFoldDB" id="A0A5B7FWR9"/>
<proteinExistence type="predicted"/>
<evidence type="ECO:0000313" key="2">
    <source>
        <dbReference type="EMBL" id="MPC51951.1"/>
    </source>
</evidence>
<feature type="region of interest" description="Disordered" evidence="1">
    <location>
        <begin position="1"/>
        <end position="28"/>
    </location>
</feature>
<comment type="caution">
    <text evidence="2">The sequence shown here is derived from an EMBL/GenBank/DDBJ whole genome shotgun (WGS) entry which is preliminary data.</text>
</comment>
<evidence type="ECO:0000313" key="3">
    <source>
        <dbReference type="Proteomes" id="UP000324222"/>
    </source>
</evidence>
<name>A0A5B7FWR9_PORTR</name>
<sequence length="28" mass="2932">MQPTSEKLPVSSVLSRGGNDVGQKKSTT</sequence>
<reference evidence="2 3" key="1">
    <citation type="submission" date="2019-05" db="EMBL/GenBank/DDBJ databases">
        <title>Another draft genome of Portunus trituberculatus and its Hox gene families provides insights of decapod evolution.</title>
        <authorList>
            <person name="Jeong J.-H."/>
            <person name="Song I."/>
            <person name="Kim S."/>
            <person name="Choi T."/>
            <person name="Kim D."/>
            <person name="Ryu S."/>
            <person name="Kim W."/>
        </authorList>
    </citation>
    <scope>NUCLEOTIDE SEQUENCE [LARGE SCALE GENOMIC DNA]</scope>
    <source>
        <tissue evidence="2">Muscle</tissue>
    </source>
</reference>
<gene>
    <name evidence="2" type="ORF">E2C01_045808</name>
</gene>
<dbReference type="Proteomes" id="UP000324222">
    <property type="component" value="Unassembled WGS sequence"/>
</dbReference>